<evidence type="ECO:0000313" key="2">
    <source>
        <dbReference type="EMBL" id="KAG5614836.1"/>
    </source>
</evidence>
<name>A0A9J5ZS25_SOLCO</name>
<feature type="compositionally biased region" description="Polar residues" evidence="1">
    <location>
        <begin position="51"/>
        <end position="73"/>
    </location>
</feature>
<organism evidence="2 3">
    <name type="scientific">Solanum commersonii</name>
    <name type="common">Commerson's wild potato</name>
    <name type="synonym">Commerson's nightshade</name>
    <dbReference type="NCBI Taxonomy" id="4109"/>
    <lineage>
        <taxon>Eukaryota</taxon>
        <taxon>Viridiplantae</taxon>
        <taxon>Streptophyta</taxon>
        <taxon>Embryophyta</taxon>
        <taxon>Tracheophyta</taxon>
        <taxon>Spermatophyta</taxon>
        <taxon>Magnoliopsida</taxon>
        <taxon>eudicotyledons</taxon>
        <taxon>Gunneridae</taxon>
        <taxon>Pentapetalae</taxon>
        <taxon>asterids</taxon>
        <taxon>lamiids</taxon>
        <taxon>Solanales</taxon>
        <taxon>Solanaceae</taxon>
        <taxon>Solanoideae</taxon>
        <taxon>Solaneae</taxon>
        <taxon>Solanum</taxon>
    </lineage>
</organism>
<dbReference type="AlphaFoldDB" id="A0A9J5ZS25"/>
<protein>
    <submittedName>
        <fullName evidence="2">Uncharacterized protein</fullName>
    </submittedName>
</protein>
<accession>A0A9J5ZS25</accession>
<feature type="region of interest" description="Disordered" evidence="1">
    <location>
        <begin position="45"/>
        <end position="73"/>
    </location>
</feature>
<sequence length="73" mass="8163">MKTFGKLRLLAESYRTQLKIKHEIKGDKGNFGEPLSGLASSTQLAKRPNAPTFNPISQIQPRSPQKQNQSMHS</sequence>
<gene>
    <name evidence="2" type="ORF">H5410_014660</name>
</gene>
<dbReference type="EMBL" id="JACXVP010000003">
    <property type="protein sequence ID" value="KAG5614836.1"/>
    <property type="molecule type" value="Genomic_DNA"/>
</dbReference>
<dbReference type="Proteomes" id="UP000824120">
    <property type="component" value="Chromosome 3"/>
</dbReference>
<comment type="caution">
    <text evidence="2">The sequence shown here is derived from an EMBL/GenBank/DDBJ whole genome shotgun (WGS) entry which is preliminary data.</text>
</comment>
<keyword evidence="3" id="KW-1185">Reference proteome</keyword>
<proteinExistence type="predicted"/>
<evidence type="ECO:0000313" key="3">
    <source>
        <dbReference type="Proteomes" id="UP000824120"/>
    </source>
</evidence>
<evidence type="ECO:0000256" key="1">
    <source>
        <dbReference type="SAM" id="MobiDB-lite"/>
    </source>
</evidence>
<reference evidence="2 3" key="1">
    <citation type="submission" date="2020-09" db="EMBL/GenBank/DDBJ databases">
        <title>De no assembly of potato wild relative species, Solanum commersonii.</title>
        <authorList>
            <person name="Cho K."/>
        </authorList>
    </citation>
    <scope>NUCLEOTIDE SEQUENCE [LARGE SCALE GENOMIC DNA]</scope>
    <source>
        <strain evidence="2">LZ3.2</strain>
        <tissue evidence="2">Leaf</tissue>
    </source>
</reference>